<sequence>MDEVSAALADVQARQQSLAHGAVLPRSSAPPAAARDAAAAPPPAAKSKPRPPAFQWLKRRVVRRSERKDSALEDLGSLELVPSASLATARTLVGQFIALPPHREFQFVHPTTNARVAAAQEKDVLAADWPFLCIALLPLREAAATGDAAAREQQQRRQRPETARPQQPQQQMKPPPWTPGIGAATRPRTAAAAAVAPQKRASPEVRELQTVLVRTKDMKKDATVDSKGEMVPLEEVEAQTVDGEVAGQLKPNRFQVKSTGVNSTVASVPRGRRAVTHLPSEDSTNATGSSSAASSEAESTSPTVGDAKGMKEGEAHVLDAVPVSSAQDYQGETHGDDSQETTSSDAVTLESVHETPSLPEKLTSQTPGHLRRSRRFKALTAANIAEKSWGSEQLEQQQVVSDEQVEELVISLVEIFRTGMTEVDTRQLDAALWYYGIDYRALELNGLLLALDAELGTRCNHVQNGVDGQLMQVLLKIFPVEREHGIDLEALQRFEYALNLFAGMRGWKSPTKLRACCFEDRQPLQLIPVTDSRRLSLLRLSDKDRQLFSLASSNNSTAGIEKWLADGLEVTYILLYGFLQSRRNAGPKSLAKLDNLHMRQDRIQAAIQKLSSFSFDVWKRLEFRTTDVEDVFMVKRLNELVSGFLRDANLYSRELDGTVFFPAIVGYLTRKSEQLAQSLSGLLVSSRGSRESLHNTVKEYLSSLRQQLEQHKLHSASPDIYLSNIGLKIVDVDKINASRSSAGLGRIYMNGKESILTHHQCKLMARDKSLRVRGRWEQQELNKGEVTRYFFVGPKDVALEYIYLRAKAAPSGGDEMHWEDYEAFAKKEAHHAFAFFCSSSTVVPMNVAIGIGINIAHSDLLPHLCSLLSLSVVLREYSDATSVSFGYCYEPVIQATRVVFRVHTEMSAGNQSYDRGAGVWWGLPSAIRRAGQFLMSAQEEEVIAFCKAKGLKFLHSLLEGRGLPWHFVKYGQAFSEYILGTCGRDPECLREDVLRAIQATITMFPRAPQCFTKTNIQIVVQLLEMLPDTSDIGDDAVNVLQAVCSNVQKHKIPGAFSAAMMTEPQKTFATQCGLGILVNATTRLQHLPARKESVECAIVALLMTTVISSGALTYEVFDANASFILFIDVELSPSAEKLEVDEVLLSLLENESAAVSILASRAYVVLLFQGLLSRRIIDEYRLKRLCNLLTTILASGSRLALSPKRSSSDPETPEAIQFAANMQDSFSILHRYRTMNIEQQVHARQKELDQEDAPLEGREVIWEPTEWNDPNRAVAEKLATHLKILVVLSSMTKNVVSIGGSDELREIILLLVRFDRERLHNTSYHTTLYLLSLRNILWATRSDVAKWGISELMEASFLRKLLLLAKDKVFQELASGILWGLADAYEKSNTFILSFEVDDTMATGSYFTKKKGFAVMVDNLALKLASGRSVENDAGALASMIASPASSSFFLTKYGYPFVLKLIESMLRLVRAGYTIDPKEEEPAQNAGEVFGTALFYLYPIKHRIERELFQLCRAAANALEAMQRINPESVLDEAARTKLTMLQLLDYPNKQIACFAVSCCSIHLQTHPTSTKLLEADVQDKVIAFFFDDDYPPIQIAAFSCMKLAFADQKNFAGLQLKLSPFIERIVACLRSPNFEVKRKVILFLVEAVFRLDDQNFLDGVADAFGSQNNKELIMELFESVSREIVGNPSAGSVLQLLVRLILKLDLVHTGGDQLVDVICLTLKAHSNDTFLRPMLFNFLHQIVTQGDRVNYLERRSRLDVIIELLSQQLTQNELRNVANMLFLAANNHAGIRHYLSEFTSKCIPKIVSVMDGFSEYVQDDDASKILQHQSKGEVTNSEGNPNEEQTTQVPDAGAANYYLKVTTAKTVFISYFIEDIYEQFLRLLLLLVTGSEFCSEERYGCPCEGEGCSNCDPCDIVAKALCGHVILRLSTADRILCSSYDTSYLISAKGDPATSVLHLSIRILEILAANHQSRGQLLRGSVALDWSWIPLLTRSAILCGRRADDADVDDTSRTAASTAAQTIQMFGHLSAAKELALRLAAEKPFIAMLFSYLDPTDMLFTSDVEVRRASSFTLARLAEYPLIVRDTFFQEKMAMLAYAALDYGELQVSSAEHDPLVLSNKMILTRNRALLTPGLQGRSADDDMLSLLMRLLLSDEVDSNDVGALCADVLAHVLYFRVNARDEKRLRSVMWHYTRAMSPKITAIEFR</sequence>
<feature type="compositionally biased region" description="Low complexity" evidence="1">
    <location>
        <begin position="25"/>
        <end position="39"/>
    </location>
</feature>
<gene>
    <name evidence="2" type="ORF">PF006_g3930</name>
</gene>
<feature type="region of interest" description="Disordered" evidence="1">
    <location>
        <begin position="327"/>
        <end position="370"/>
    </location>
</feature>
<dbReference type="EMBL" id="QXGA01000131">
    <property type="protein sequence ID" value="KAE9151813.1"/>
    <property type="molecule type" value="Genomic_DNA"/>
</dbReference>
<protein>
    <submittedName>
        <fullName evidence="2">Uncharacterized protein</fullName>
    </submittedName>
</protein>
<accession>A0A6A3UME3</accession>
<reference evidence="2 3" key="1">
    <citation type="submission" date="2018-08" db="EMBL/GenBank/DDBJ databases">
        <title>Genomic investigation of the strawberry pathogen Phytophthora fragariae indicates pathogenicity is determined by transcriptional variation in three key races.</title>
        <authorList>
            <person name="Adams T.M."/>
            <person name="Armitage A.D."/>
            <person name="Sobczyk M.K."/>
            <person name="Bates H.J."/>
            <person name="Dunwell J.M."/>
            <person name="Nellist C.F."/>
            <person name="Harrison R.J."/>
        </authorList>
    </citation>
    <scope>NUCLEOTIDE SEQUENCE [LARGE SCALE GENOMIC DNA]</scope>
    <source>
        <strain evidence="2 3">NOV-5</strain>
    </source>
</reference>
<evidence type="ECO:0000313" key="3">
    <source>
        <dbReference type="Proteomes" id="UP000440732"/>
    </source>
</evidence>
<name>A0A6A3UME3_9STRA</name>
<evidence type="ECO:0000313" key="2">
    <source>
        <dbReference type="EMBL" id="KAE9151813.1"/>
    </source>
</evidence>
<comment type="caution">
    <text evidence="2">The sequence shown here is derived from an EMBL/GenBank/DDBJ whole genome shotgun (WGS) entry which is preliminary data.</text>
</comment>
<feature type="region of interest" description="Disordered" evidence="1">
    <location>
        <begin position="261"/>
        <end position="308"/>
    </location>
</feature>
<feature type="region of interest" description="Disordered" evidence="1">
    <location>
        <begin position="16"/>
        <end position="52"/>
    </location>
</feature>
<organism evidence="2 3">
    <name type="scientific">Phytophthora fragariae</name>
    <dbReference type="NCBI Taxonomy" id="53985"/>
    <lineage>
        <taxon>Eukaryota</taxon>
        <taxon>Sar</taxon>
        <taxon>Stramenopiles</taxon>
        <taxon>Oomycota</taxon>
        <taxon>Peronosporomycetes</taxon>
        <taxon>Peronosporales</taxon>
        <taxon>Peronosporaceae</taxon>
        <taxon>Phytophthora</taxon>
    </lineage>
</organism>
<proteinExistence type="predicted"/>
<evidence type="ECO:0000256" key="1">
    <source>
        <dbReference type="SAM" id="MobiDB-lite"/>
    </source>
</evidence>
<dbReference type="Gene3D" id="1.25.10.10">
    <property type="entry name" value="Leucine-rich Repeat Variant"/>
    <property type="match status" value="1"/>
</dbReference>
<feature type="compositionally biased region" description="Low complexity" evidence="1">
    <location>
        <begin position="283"/>
        <end position="303"/>
    </location>
</feature>
<dbReference type="InterPro" id="IPR016024">
    <property type="entry name" value="ARM-type_fold"/>
</dbReference>
<feature type="compositionally biased region" description="Basic and acidic residues" evidence="1">
    <location>
        <begin position="149"/>
        <end position="162"/>
    </location>
</feature>
<feature type="region of interest" description="Disordered" evidence="1">
    <location>
        <begin position="146"/>
        <end position="187"/>
    </location>
</feature>
<dbReference type="Proteomes" id="UP000440732">
    <property type="component" value="Unassembled WGS sequence"/>
</dbReference>
<dbReference type="InterPro" id="IPR011989">
    <property type="entry name" value="ARM-like"/>
</dbReference>
<dbReference type="SUPFAM" id="SSF48371">
    <property type="entry name" value="ARM repeat"/>
    <property type="match status" value="1"/>
</dbReference>